<feature type="non-terminal residue" evidence="5">
    <location>
        <position position="1"/>
    </location>
</feature>
<dbReference type="InterPro" id="IPR013098">
    <property type="entry name" value="Ig_I-set"/>
</dbReference>
<organism evidence="5 6">
    <name type="scientific">Rotaria socialis</name>
    <dbReference type="NCBI Taxonomy" id="392032"/>
    <lineage>
        <taxon>Eukaryota</taxon>
        <taxon>Metazoa</taxon>
        <taxon>Spiralia</taxon>
        <taxon>Gnathifera</taxon>
        <taxon>Rotifera</taxon>
        <taxon>Eurotatoria</taxon>
        <taxon>Bdelloidea</taxon>
        <taxon>Philodinida</taxon>
        <taxon>Philodinidae</taxon>
        <taxon>Rotaria</taxon>
    </lineage>
</organism>
<evidence type="ECO:0000313" key="5">
    <source>
        <dbReference type="EMBL" id="CAF4784620.1"/>
    </source>
</evidence>
<dbReference type="Gene3D" id="2.60.40.10">
    <property type="entry name" value="Immunoglobulins"/>
    <property type="match status" value="2"/>
</dbReference>
<dbReference type="PROSITE" id="PS50835">
    <property type="entry name" value="IG_LIKE"/>
    <property type="match status" value="2"/>
</dbReference>
<dbReference type="PANTHER" id="PTHR47633">
    <property type="entry name" value="IMMUNOGLOBULIN"/>
    <property type="match status" value="1"/>
</dbReference>
<dbReference type="InterPro" id="IPR003599">
    <property type="entry name" value="Ig_sub"/>
</dbReference>
<dbReference type="Pfam" id="PF13927">
    <property type="entry name" value="Ig_3"/>
    <property type="match status" value="1"/>
</dbReference>
<name>A0A821NHX8_9BILA</name>
<gene>
    <name evidence="5" type="ORF">TOA249_LOCUS22358</name>
</gene>
<dbReference type="Proteomes" id="UP000663838">
    <property type="component" value="Unassembled WGS sequence"/>
</dbReference>
<dbReference type="Pfam" id="PF07679">
    <property type="entry name" value="I-set"/>
    <property type="match status" value="1"/>
</dbReference>
<reference evidence="5" key="1">
    <citation type="submission" date="2021-02" db="EMBL/GenBank/DDBJ databases">
        <authorList>
            <person name="Nowell W R."/>
        </authorList>
    </citation>
    <scope>NUCLEOTIDE SEQUENCE</scope>
</reference>
<feature type="domain" description="Ig-like" evidence="4">
    <location>
        <begin position="33"/>
        <end position="102"/>
    </location>
</feature>
<dbReference type="SMART" id="SM00409">
    <property type="entry name" value="IG"/>
    <property type="match status" value="2"/>
</dbReference>
<dbReference type="InterPro" id="IPR036179">
    <property type="entry name" value="Ig-like_dom_sf"/>
</dbReference>
<keyword evidence="2" id="KW-0393">Immunoglobulin domain</keyword>
<feature type="region of interest" description="Disordered" evidence="3">
    <location>
        <begin position="1"/>
        <end position="33"/>
    </location>
</feature>
<dbReference type="SUPFAM" id="SSF48726">
    <property type="entry name" value="Immunoglobulin"/>
    <property type="match status" value="2"/>
</dbReference>
<evidence type="ECO:0000313" key="6">
    <source>
        <dbReference type="Proteomes" id="UP000663838"/>
    </source>
</evidence>
<proteinExistence type="predicted"/>
<evidence type="ECO:0000256" key="2">
    <source>
        <dbReference type="ARBA" id="ARBA00023319"/>
    </source>
</evidence>
<comment type="caution">
    <text evidence="5">The sequence shown here is derived from an EMBL/GenBank/DDBJ whole genome shotgun (WGS) entry which is preliminary data.</text>
</comment>
<dbReference type="InterPro" id="IPR013783">
    <property type="entry name" value="Ig-like_fold"/>
</dbReference>
<feature type="domain" description="Ig-like" evidence="4">
    <location>
        <begin position="132"/>
        <end position="221"/>
    </location>
</feature>
<evidence type="ECO:0000259" key="4">
    <source>
        <dbReference type="PROSITE" id="PS50835"/>
    </source>
</evidence>
<dbReference type="PANTHER" id="PTHR47633:SF3">
    <property type="entry name" value="STRIATED MUSCLE PREFERENTIALLY EXPRESSED PROTEIN KINASE"/>
    <property type="match status" value="1"/>
</dbReference>
<evidence type="ECO:0000256" key="3">
    <source>
        <dbReference type="SAM" id="MobiDB-lite"/>
    </source>
</evidence>
<dbReference type="EMBL" id="CAJOBS010002025">
    <property type="protein sequence ID" value="CAF4784620.1"/>
    <property type="molecule type" value="Genomic_DNA"/>
</dbReference>
<dbReference type="AlphaFoldDB" id="A0A821NHX8"/>
<dbReference type="FunFam" id="2.60.40.10:FF:000032">
    <property type="entry name" value="palladin isoform X1"/>
    <property type="match status" value="1"/>
</dbReference>
<keyword evidence="1" id="KW-1015">Disulfide bond</keyword>
<protein>
    <recommendedName>
        <fullName evidence="4">Ig-like domain-containing protein</fullName>
    </recommendedName>
</protein>
<sequence length="225" mass="25107">KKKDEPEPKKDEPEPKKKEEAEEAQEKPAEVKPKFVKHIKSQNLMEGDPLTLDCVVLGGNEAVELTWLRNSKENPDFRREREGNSFKLVVAEVFPEDSGVFSALLKSEIIPNPRFSSCSVIIQARDEEPLDPCVGQFPQSISTEEGHKAKFSCALSGTTPMTAEWSVNGKQLDRQSSRFVFTDSEKEFSLEIPVVLATDEGQYHVTVANDKGEITAAFSLHVDQS</sequence>
<evidence type="ECO:0000256" key="1">
    <source>
        <dbReference type="ARBA" id="ARBA00023157"/>
    </source>
</evidence>
<dbReference type="InterPro" id="IPR007110">
    <property type="entry name" value="Ig-like_dom"/>
</dbReference>
<accession>A0A821NHX8</accession>
<dbReference type="GO" id="GO:0004674">
    <property type="term" value="F:protein serine/threonine kinase activity"/>
    <property type="evidence" value="ECO:0007669"/>
    <property type="project" value="UniProtKB-KW"/>
</dbReference>